<evidence type="ECO:0000313" key="1">
    <source>
        <dbReference type="EMBL" id="MBK4736695.1"/>
    </source>
</evidence>
<keyword evidence="2" id="KW-1185">Reference proteome</keyword>
<comment type="caution">
    <text evidence="1">The sequence shown here is derived from an EMBL/GenBank/DDBJ whole genome shotgun (WGS) entry which is preliminary data.</text>
</comment>
<accession>A0A934SU97</accession>
<reference evidence="1" key="1">
    <citation type="submission" date="2021-01" db="EMBL/GenBank/DDBJ databases">
        <title>Genome sequence of strain Noviherbaspirillum sp. DKR-6.</title>
        <authorList>
            <person name="Chaudhary D.K."/>
        </authorList>
    </citation>
    <scope>NUCLEOTIDE SEQUENCE</scope>
    <source>
        <strain evidence="1">DKR-6</strain>
    </source>
</reference>
<dbReference type="GO" id="GO:0016787">
    <property type="term" value="F:hydrolase activity"/>
    <property type="evidence" value="ECO:0007669"/>
    <property type="project" value="UniProtKB-KW"/>
</dbReference>
<dbReference type="RefSeq" id="WP_200594369.1">
    <property type="nucleotide sequence ID" value="NZ_JAEPBG010000008.1"/>
</dbReference>
<dbReference type="SUPFAM" id="SSF53474">
    <property type="entry name" value="alpha/beta-Hydrolases"/>
    <property type="match status" value="1"/>
</dbReference>
<dbReference type="Gene3D" id="3.40.50.1820">
    <property type="entry name" value="alpha/beta hydrolase"/>
    <property type="match status" value="1"/>
</dbReference>
<name>A0A934SU97_9BURK</name>
<keyword evidence="1" id="KW-0378">Hydrolase</keyword>
<sequence>MTLRCLHDALEPGRRADALMVLLPGALQRPEDLIEHGHARAVRERGLAFDIVLADPGLAHIGEAANTQAVDRLDEELLRPASRQYREVWIAGISLGGFLALAHAARYPGVTTGLCLLAPYPGTRMVTGTIARAGGLDAWMTTGEAPRGYGGEDDDECRIWRWLAGHRGQARPEMHLGYGVSDRFADGQRLMASALPEERVEAIAGDHDWPTWERLWRSFLDRRFARAANIP</sequence>
<protein>
    <submittedName>
        <fullName evidence="1">Alpha/beta hydrolase</fullName>
    </submittedName>
</protein>
<dbReference type="InterPro" id="IPR029058">
    <property type="entry name" value="AB_hydrolase_fold"/>
</dbReference>
<dbReference type="EMBL" id="JAEPBG010000008">
    <property type="protein sequence ID" value="MBK4736695.1"/>
    <property type="molecule type" value="Genomic_DNA"/>
</dbReference>
<proteinExistence type="predicted"/>
<organism evidence="1 2">
    <name type="scientific">Noviherbaspirillum pedocola</name>
    <dbReference type="NCBI Taxonomy" id="2801341"/>
    <lineage>
        <taxon>Bacteria</taxon>
        <taxon>Pseudomonadati</taxon>
        <taxon>Pseudomonadota</taxon>
        <taxon>Betaproteobacteria</taxon>
        <taxon>Burkholderiales</taxon>
        <taxon>Oxalobacteraceae</taxon>
        <taxon>Noviherbaspirillum</taxon>
    </lineage>
</organism>
<evidence type="ECO:0000313" key="2">
    <source>
        <dbReference type="Proteomes" id="UP000622890"/>
    </source>
</evidence>
<dbReference type="AlphaFoldDB" id="A0A934SU97"/>
<gene>
    <name evidence="1" type="ORF">JJB74_18875</name>
</gene>
<dbReference type="Proteomes" id="UP000622890">
    <property type="component" value="Unassembled WGS sequence"/>
</dbReference>